<dbReference type="OrthoDB" id="2430314at2759"/>
<evidence type="ECO:0000256" key="5">
    <source>
        <dbReference type="ARBA" id="ARBA00022723"/>
    </source>
</evidence>
<comment type="subcellular location">
    <subcellularLocation>
        <location evidence="2">Nucleus</location>
    </subcellularLocation>
</comment>
<dbReference type="Proteomes" id="UP000325440">
    <property type="component" value="Unassembled WGS sequence"/>
</dbReference>
<evidence type="ECO:0000256" key="7">
    <source>
        <dbReference type="ARBA" id="ARBA00023242"/>
    </source>
</evidence>
<dbReference type="AlphaFoldDB" id="A0A5E4MHH1"/>
<accession>A0A5E4MHH1</accession>
<dbReference type="InterPro" id="IPR027806">
    <property type="entry name" value="HARBI1_dom"/>
</dbReference>
<dbReference type="EMBL" id="CABPRJ010000950">
    <property type="protein sequence ID" value="VVC31658.1"/>
    <property type="molecule type" value="Genomic_DNA"/>
</dbReference>
<feature type="domain" description="DDE Tnp4" evidence="8">
    <location>
        <begin position="135"/>
        <end position="293"/>
    </location>
</feature>
<evidence type="ECO:0000256" key="1">
    <source>
        <dbReference type="ARBA" id="ARBA00001968"/>
    </source>
</evidence>
<sequence>MTEYDVFQSIRFPFCWWREDEFVNLFRLSKESVKMIIDMIQLEMNFHGYHELNIDNEVLFTLRYYATGSLTAALRRFDGISVSKAKRIIKFVSNAIVTLYKKFINFPKNQDDLRKVKQDFFNIAGFPMVVGAVGFTQVKILSPERGIAEKYKNSKDFFSINVQIVSDANLRIQNIDAQWPGSSQNSTIFKNSSIRGKFERGEIKKGVLVGDIYFPQRNYLMTPIENPHTIIDLPTSITEADIFNYNESLIHTISIAQSTHDAWKCRFPILAKGIDLSIASVQKIIIATAVLHNIACQGRDGIPRVSDETQLLIEITDFSNPGENIGNRNEVNSRRIKLLQYFKNVLKE</sequence>
<keyword evidence="5" id="KW-0479">Metal-binding</keyword>
<dbReference type="PANTHER" id="PTHR22930:SF85">
    <property type="entry name" value="GH03217P-RELATED"/>
    <property type="match status" value="1"/>
</dbReference>
<evidence type="ECO:0000256" key="2">
    <source>
        <dbReference type="ARBA" id="ARBA00004123"/>
    </source>
</evidence>
<comment type="similarity">
    <text evidence="3">Belongs to the HARBI1 family.</text>
</comment>
<comment type="cofactor">
    <cofactor evidence="1">
        <name>a divalent metal cation</name>
        <dbReference type="ChEBI" id="CHEBI:60240"/>
    </cofactor>
</comment>
<proteinExistence type="inferred from homology"/>
<name>A0A5E4MHH1_9HEMI</name>
<reference evidence="9 10" key="1">
    <citation type="submission" date="2019-08" db="EMBL/GenBank/DDBJ databases">
        <authorList>
            <person name="Alioto T."/>
            <person name="Alioto T."/>
            <person name="Gomez Garrido J."/>
        </authorList>
    </citation>
    <scope>NUCLEOTIDE SEQUENCE [LARGE SCALE GENOMIC DNA]</scope>
</reference>
<dbReference type="GO" id="GO:0016787">
    <property type="term" value="F:hydrolase activity"/>
    <property type="evidence" value="ECO:0007669"/>
    <property type="project" value="UniProtKB-KW"/>
</dbReference>
<keyword evidence="4" id="KW-0540">Nuclease</keyword>
<dbReference type="GO" id="GO:0004518">
    <property type="term" value="F:nuclease activity"/>
    <property type="evidence" value="ECO:0007669"/>
    <property type="project" value="UniProtKB-KW"/>
</dbReference>
<evidence type="ECO:0000256" key="6">
    <source>
        <dbReference type="ARBA" id="ARBA00022801"/>
    </source>
</evidence>
<organism evidence="9 10">
    <name type="scientific">Cinara cedri</name>
    <dbReference type="NCBI Taxonomy" id="506608"/>
    <lineage>
        <taxon>Eukaryota</taxon>
        <taxon>Metazoa</taxon>
        <taxon>Ecdysozoa</taxon>
        <taxon>Arthropoda</taxon>
        <taxon>Hexapoda</taxon>
        <taxon>Insecta</taxon>
        <taxon>Pterygota</taxon>
        <taxon>Neoptera</taxon>
        <taxon>Paraneoptera</taxon>
        <taxon>Hemiptera</taxon>
        <taxon>Sternorrhyncha</taxon>
        <taxon>Aphidomorpha</taxon>
        <taxon>Aphidoidea</taxon>
        <taxon>Aphididae</taxon>
        <taxon>Lachninae</taxon>
        <taxon>Cinara</taxon>
    </lineage>
</organism>
<evidence type="ECO:0000313" key="9">
    <source>
        <dbReference type="EMBL" id="VVC31658.1"/>
    </source>
</evidence>
<keyword evidence="6" id="KW-0378">Hydrolase</keyword>
<dbReference type="InterPro" id="IPR045249">
    <property type="entry name" value="HARBI1-like"/>
</dbReference>
<evidence type="ECO:0000259" key="8">
    <source>
        <dbReference type="Pfam" id="PF13359"/>
    </source>
</evidence>
<protein>
    <submittedName>
        <fullName evidence="9">Harbinger transposase-derived nuclease domain</fullName>
    </submittedName>
</protein>
<dbReference type="GO" id="GO:0046872">
    <property type="term" value="F:metal ion binding"/>
    <property type="evidence" value="ECO:0007669"/>
    <property type="project" value="UniProtKB-KW"/>
</dbReference>
<keyword evidence="10" id="KW-1185">Reference proteome</keyword>
<evidence type="ECO:0000256" key="3">
    <source>
        <dbReference type="ARBA" id="ARBA00006958"/>
    </source>
</evidence>
<dbReference type="Pfam" id="PF13359">
    <property type="entry name" value="DDE_Tnp_4"/>
    <property type="match status" value="1"/>
</dbReference>
<evidence type="ECO:0000256" key="4">
    <source>
        <dbReference type="ARBA" id="ARBA00022722"/>
    </source>
</evidence>
<dbReference type="PANTHER" id="PTHR22930">
    <property type="match status" value="1"/>
</dbReference>
<keyword evidence="7" id="KW-0539">Nucleus</keyword>
<gene>
    <name evidence="9" type="ORF">CINCED_3A021702</name>
</gene>
<dbReference type="GO" id="GO:0005634">
    <property type="term" value="C:nucleus"/>
    <property type="evidence" value="ECO:0007669"/>
    <property type="project" value="UniProtKB-SubCell"/>
</dbReference>
<evidence type="ECO:0000313" key="10">
    <source>
        <dbReference type="Proteomes" id="UP000325440"/>
    </source>
</evidence>